<dbReference type="STRING" id="133383.A0A1R0GVW7"/>
<dbReference type="Gene3D" id="3.90.1200.10">
    <property type="match status" value="1"/>
</dbReference>
<dbReference type="PANTHER" id="PTHR22603">
    <property type="entry name" value="CHOLINE/ETHANOALAMINE KINASE"/>
    <property type="match status" value="1"/>
</dbReference>
<protein>
    <submittedName>
        <fullName evidence="2">Putative choline kinase 2</fullName>
    </submittedName>
</protein>
<sequence>MEDIDLGESSLPPVENASKSILVANQCGLTSTEVKPGNSSFDRTSKKLRWPGYLERLSILKLQRDDSVLHKSDSFLPTSSPIQIKENTEGFEIRPSHSFLDLEPEEIFEGGYYWDINSLLFREPISIESNFELSSPKSINPTVEQIAFLLNSVLFPMRDIIPSQIIITRVGSALTNLVYHITLIDPPFQNPNRPLPPLLENVSGSGNIYPTHLVPSNLLLRIYGEGVNELISRSKELFWLNILGILGVGARILALFPNGRLEEFLSCKTLNKDEIKDPYTSKRISKSLCGLHRLSYYIPPIKSESRISSPEKSIDESLKLLSIDKRVILDRKIFDSTIGKNLVAEEIEKYYKSINSAHSKIRVDSKNGKFKLSDEKKFMKNESELFLNIDSWSELVANKLEAITELTKRSTSSMHHLPLIKTFISELVPKIQKYKKSIMDKYSHQDLIYAHNDLQYGNILKLDGTNEIMFIDFEYAGYNFRGADIANHFTEWMADYSSEMPHILIDAHFPSKEQRYNFYYAYLETEVLLKNFIDESKLDTADSQCRNIIDHDYIKQQAELLDAEVMDFVPGVHLRWGLWGLIQACISDIEFDYLEYGFQRIDRFVKSC</sequence>
<dbReference type="InterPro" id="IPR011009">
    <property type="entry name" value="Kinase-like_dom_sf"/>
</dbReference>
<dbReference type="SUPFAM" id="SSF56112">
    <property type="entry name" value="Protein kinase-like (PK-like)"/>
    <property type="match status" value="1"/>
</dbReference>
<keyword evidence="2" id="KW-0808">Transferase</keyword>
<keyword evidence="2" id="KW-0418">Kinase</keyword>
<reference evidence="2 3" key="1">
    <citation type="journal article" date="2016" name="Mol. Biol. Evol.">
        <title>Genome-Wide Survey of Gut Fungi (Harpellales) Reveals the First Horizontally Transferred Ubiquitin Gene from a Mosquito Host.</title>
        <authorList>
            <person name="Wang Y."/>
            <person name="White M.M."/>
            <person name="Kvist S."/>
            <person name="Moncalvo J.M."/>
        </authorList>
    </citation>
    <scope>NUCLEOTIDE SEQUENCE [LARGE SCALE GENOMIC DNA]</scope>
    <source>
        <strain evidence="2 3">ALG-7-W6</strain>
    </source>
</reference>
<evidence type="ECO:0000256" key="1">
    <source>
        <dbReference type="ARBA" id="ARBA00038211"/>
    </source>
</evidence>
<dbReference type="Gene3D" id="3.30.200.20">
    <property type="entry name" value="Phosphorylase Kinase, domain 1"/>
    <property type="match status" value="1"/>
</dbReference>
<gene>
    <name evidence="2" type="ORF">AYI68_g4856</name>
</gene>
<dbReference type="Pfam" id="PF01633">
    <property type="entry name" value="Choline_kinase"/>
    <property type="match status" value="2"/>
</dbReference>
<dbReference type="AlphaFoldDB" id="A0A1R0GVW7"/>
<evidence type="ECO:0000313" key="2">
    <source>
        <dbReference type="EMBL" id="OLY81044.1"/>
    </source>
</evidence>
<dbReference type="GO" id="GO:0004103">
    <property type="term" value="F:choline kinase activity"/>
    <property type="evidence" value="ECO:0007669"/>
    <property type="project" value="TreeGrafter"/>
</dbReference>
<dbReference type="GO" id="GO:0005737">
    <property type="term" value="C:cytoplasm"/>
    <property type="evidence" value="ECO:0007669"/>
    <property type="project" value="TreeGrafter"/>
</dbReference>
<comment type="caution">
    <text evidence="2">The sequence shown here is derived from an EMBL/GenBank/DDBJ whole genome shotgun (WGS) entry which is preliminary data.</text>
</comment>
<keyword evidence="3" id="KW-1185">Reference proteome</keyword>
<dbReference type="PANTHER" id="PTHR22603:SF93">
    <property type="entry name" value="RE24176P"/>
    <property type="match status" value="1"/>
</dbReference>
<dbReference type="OrthoDB" id="10267235at2759"/>
<accession>A0A1R0GVW7</accession>
<evidence type="ECO:0000313" key="3">
    <source>
        <dbReference type="Proteomes" id="UP000187455"/>
    </source>
</evidence>
<name>A0A1R0GVW7_9FUNG</name>
<organism evidence="2 3">
    <name type="scientific">Smittium mucronatum</name>
    <dbReference type="NCBI Taxonomy" id="133383"/>
    <lineage>
        <taxon>Eukaryota</taxon>
        <taxon>Fungi</taxon>
        <taxon>Fungi incertae sedis</taxon>
        <taxon>Zoopagomycota</taxon>
        <taxon>Kickxellomycotina</taxon>
        <taxon>Harpellomycetes</taxon>
        <taxon>Harpellales</taxon>
        <taxon>Legeriomycetaceae</taxon>
        <taxon>Smittium</taxon>
    </lineage>
</organism>
<proteinExistence type="inferred from homology"/>
<dbReference type="GO" id="GO:0006646">
    <property type="term" value="P:phosphatidylethanolamine biosynthetic process"/>
    <property type="evidence" value="ECO:0007669"/>
    <property type="project" value="TreeGrafter"/>
</dbReference>
<dbReference type="EMBL" id="LSSL01002841">
    <property type="protein sequence ID" value="OLY81044.1"/>
    <property type="molecule type" value="Genomic_DNA"/>
</dbReference>
<dbReference type="GO" id="GO:0004305">
    <property type="term" value="F:ethanolamine kinase activity"/>
    <property type="evidence" value="ECO:0007669"/>
    <property type="project" value="TreeGrafter"/>
</dbReference>
<dbReference type="Proteomes" id="UP000187455">
    <property type="component" value="Unassembled WGS sequence"/>
</dbReference>
<comment type="similarity">
    <text evidence="1">Belongs to the choline/ethanolamine kinase family.</text>
</comment>